<dbReference type="InterPro" id="IPR002937">
    <property type="entry name" value="Amino_oxidase"/>
</dbReference>
<proteinExistence type="predicted"/>
<feature type="non-terminal residue" evidence="5">
    <location>
        <position position="1"/>
    </location>
</feature>
<protein>
    <recommendedName>
        <fullName evidence="4">Amine oxidase domain-containing protein</fullName>
    </recommendedName>
</protein>
<evidence type="ECO:0000256" key="3">
    <source>
        <dbReference type="ARBA" id="ARBA00022827"/>
    </source>
</evidence>
<dbReference type="Pfam" id="PF01593">
    <property type="entry name" value="Amino_oxidase"/>
    <property type="match status" value="1"/>
</dbReference>
<sequence>KVKRISQSEDGIIVSFQNDKQPDLHADFALVTTTAKAALFMDFDPPLSIPKAFSEKFWEKDGIRGGKSITDRPSRYIYYPSHSFPGNDKIGVLLASYTWSDESLLFLGASDEDLKELTLRDLALIHNTTDVRSLCTGVVVKRWSADPYSLGAYAMFTPYQHLEYGRDLFQSEGKVHFAGEHTAFPHGWMEAAMKSSIRVAKNINQVAKEDKLCLLSSSNPPLLPDLL</sequence>
<dbReference type="EMBL" id="JADWDJ010000007">
    <property type="protein sequence ID" value="KAG5278371.1"/>
    <property type="molecule type" value="Genomic_DNA"/>
</dbReference>
<evidence type="ECO:0000313" key="5">
    <source>
        <dbReference type="EMBL" id="KAG5278371.1"/>
    </source>
</evidence>
<comment type="cofactor">
    <cofactor evidence="1">
        <name>FAD</name>
        <dbReference type="ChEBI" id="CHEBI:57692"/>
    </cofactor>
</comment>
<dbReference type="Gene3D" id="3.30.70.2100">
    <property type="match status" value="1"/>
</dbReference>
<evidence type="ECO:0000259" key="4">
    <source>
        <dbReference type="Pfam" id="PF01593"/>
    </source>
</evidence>
<dbReference type="FunFam" id="1.10.10.1620:FF:000001">
    <property type="entry name" value="Amine oxidase"/>
    <property type="match status" value="1"/>
</dbReference>
<dbReference type="GO" id="GO:0009063">
    <property type="term" value="P:amino acid catabolic process"/>
    <property type="evidence" value="ECO:0007669"/>
    <property type="project" value="TreeGrafter"/>
</dbReference>
<dbReference type="Gene3D" id="3.50.50.60">
    <property type="entry name" value="FAD/NAD(P)-binding domain"/>
    <property type="match status" value="1"/>
</dbReference>
<feature type="domain" description="Amine oxidase" evidence="4">
    <location>
        <begin position="1"/>
        <end position="203"/>
    </location>
</feature>
<comment type="caution">
    <text evidence="5">The sequence shown here is derived from an EMBL/GenBank/DDBJ whole genome shotgun (WGS) entry which is preliminary data.</text>
</comment>
<dbReference type="AlphaFoldDB" id="A0AAV6GX37"/>
<keyword evidence="2" id="KW-0285">Flavoprotein</keyword>
<dbReference type="SUPFAM" id="SSF54373">
    <property type="entry name" value="FAD-linked reductases, C-terminal domain"/>
    <property type="match status" value="1"/>
</dbReference>
<dbReference type="InterPro" id="IPR050281">
    <property type="entry name" value="Flavin_monoamine_oxidase"/>
</dbReference>
<reference evidence="5" key="1">
    <citation type="submission" date="2020-10" db="EMBL/GenBank/DDBJ databases">
        <title>Chromosome-scale genome assembly of the Allis shad, Alosa alosa.</title>
        <authorList>
            <person name="Margot Z."/>
            <person name="Christophe K."/>
            <person name="Cabau C."/>
            <person name="Louis A."/>
            <person name="Berthelot C."/>
            <person name="Parey E."/>
            <person name="Roest Crollius H."/>
            <person name="Montfort J."/>
            <person name="Robinson-Rechavi M."/>
            <person name="Bucao C."/>
            <person name="Bouchez O."/>
            <person name="Gislard M."/>
            <person name="Lluch J."/>
            <person name="Milhes M."/>
            <person name="Lampietro C."/>
            <person name="Lopez Roques C."/>
            <person name="Donnadieu C."/>
            <person name="Braasch I."/>
            <person name="Desvignes T."/>
            <person name="Postlethwait J."/>
            <person name="Bobe J."/>
            <person name="Guiguen Y."/>
        </authorList>
    </citation>
    <scope>NUCLEOTIDE SEQUENCE</scope>
    <source>
        <strain evidence="5">M-15738</strain>
        <tissue evidence="5">Blood</tissue>
    </source>
</reference>
<dbReference type="Proteomes" id="UP000823561">
    <property type="component" value="Chromosome 7"/>
</dbReference>
<evidence type="ECO:0000256" key="2">
    <source>
        <dbReference type="ARBA" id="ARBA00022630"/>
    </source>
</evidence>
<organism evidence="5 6">
    <name type="scientific">Alosa alosa</name>
    <name type="common">allis shad</name>
    <dbReference type="NCBI Taxonomy" id="278164"/>
    <lineage>
        <taxon>Eukaryota</taxon>
        <taxon>Metazoa</taxon>
        <taxon>Chordata</taxon>
        <taxon>Craniata</taxon>
        <taxon>Vertebrata</taxon>
        <taxon>Euteleostomi</taxon>
        <taxon>Actinopterygii</taxon>
        <taxon>Neopterygii</taxon>
        <taxon>Teleostei</taxon>
        <taxon>Clupei</taxon>
        <taxon>Clupeiformes</taxon>
        <taxon>Clupeoidei</taxon>
        <taxon>Clupeidae</taxon>
        <taxon>Alosa</taxon>
    </lineage>
</organism>
<dbReference type="PANTHER" id="PTHR10742:SF342">
    <property type="entry name" value="AMINE OXIDASE"/>
    <property type="match status" value="1"/>
</dbReference>
<gene>
    <name evidence="5" type="ORF">AALO_G00098220</name>
</gene>
<evidence type="ECO:0000256" key="1">
    <source>
        <dbReference type="ARBA" id="ARBA00001974"/>
    </source>
</evidence>
<evidence type="ECO:0000313" key="6">
    <source>
        <dbReference type="Proteomes" id="UP000823561"/>
    </source>
</evidence>
<dbReference type="Gene3D" id="1.10.10.1620">
    <property type="match status" value="1"/>
</dbReference>
<accession>A0AAV6GX37</accession>
<dbReference type="PANTHER" id="PTHR10742">
    <property type="entry name" value="FLAVIN MONOAMINE OXIDASE"/>
    <property type="match status" value="1"/>
</dbReference>
<keyword evidence="3" id="KW-0274">FAD</keyword>
<dbReference type="SUPFAM" id="SSF51905">
    <property type="entry name" value="FAD/NAD(P)-binding domain"/>
    <property type="match status" value="1"/>
</dbReference>
<dbReference type="InterPro" id="IPR036188">
    <property type="entry name" value="FAD/NAD-bd_sf"/>
</dbReference>
<keyword evidence="6" id="KW-1185">Reference proteome</keyword>
<dbReference type="GO" id="GO:0001716">
    <property type="term" value="F:L-amino-acid oxidase activity"/>
    <property type="evidence" value="ECO:0007669"/>
    <property type="project" value="TreeGrafter"/>
</dbReference>
<name>A0AAV6GX37_9TELE</name>